<dbReference type="InterPro" id="IPR023772">
    <property type="entry name" value="DNA-bd_HTH_TetR-type_CS"/>
</dbReference>
<keyword evidence="2 4" id="KW-0238">DNA-binding</keyword>
<dbReference type="EMBL" id="JACIDA010000001">
    <property type="protein sequence ID" value="MBB3870953.1"/>
    <property type="molecule type" value="Genomic_DNA"/>
</dbReference>
<feature type="region of interest" description="Disordered" evidence="5">
    <location>
        <begin position="1"/>
        <end position="22"/>
    </location>
</feature>
<name>A0A7W6A591_9CAUL</name>
<feature type="domain" description="HTH tetR-type" evidence="6">
    <location>
        <begin position="19"/>
        <end position="79"/>
    </location>
</feature>
<keyword evidence="3" id="KW-0804">Transcription</keyword>
<dbReference type="AlphaFoldDB" id="A0A7W6A591"/>
<evidence type="ECO:0000313" key="7">
    <source>
        <dbReference type="EMBL" id="MBB3870953.1"/>
    </source>
</evidence>
<sequence>MPVVSPSSRSSRKPKGEGHSRRGEILAAAERIFVECGYEGATIRKIADEVGLSSTALYMHFSDKGAILQEICRHAFGELITAAESLSALDGPPEVRLRRMIEVYVDFGFANPNAYRLIYLTRPVEARDGAQSLSQELGAGVFAAFETLVGETVAAGRMEGDPRTIAQAIWASAHGVVSLMITKPYFPWAEREALVKTTLDAVFSGLLKS</sequence>
<evidence type="ECO:0000256" key="5">
    <source>
        <dbReference type="SAM" id="MobiDB-lite"/>
    </source>
</evidence>
<dbReference type="PANTHER" id="PTHR30055:SF234">
    <property type="entry name" value="HTH-TYPE TRANSCRIPTIONAL REGULATOR BETI"/>
    <property type="match status" value="1"/>
</dbReference>
<dbReference type="PROSITE" id="PS01081">
    <property type="entry name" value="HTH_TETR_1"/>
    <property type="match status" value="1"/>
</dbReference>
<dbReference type="InterPro" id="IPR050109">
    <property type="entry name" value="HTH-type_TetR-like_transc_reg"/>
</dbReference>
<protein>
    <submittedName>
        <fullName evidence="7">AcrR family transcriptional regulator</fullName>
    </submittedName>
</protein>
<dbReference type="SUPFAM" id="SSF48498">
    <property type="entry name" value="Tetracyclin repressor-like, C-terminal domain"/>
    <property type="match status" value="1"/>
</dbReference>
<dbReference type="PROSITE" id="PS50977">
    <property type="entry name" value="HTH_TETR_2"/>
    <property type="match status" value="1"/>
</dbReference>
<dbReference type="InterPro" id="IPR001647">
    <property type="entry name" value="HTH_TetR"/>
</dbReference>
<feature type="DNA-binding region" description="H-T-H motif" evidence="4">
    <location>
        <begin position="42"/>
        <end position="61"/>
    </location>
</feature>
<dbReference type="Proteomes" id="UP000532936">
    <property type="component" value="Unassembled WGS sequence"/>
</dbReference>
<comment type="caution">
    <text evidence="7">The sequence shown here is derived from an EMBL/GenBank/DDBJ whole genome shotgun (WGS) entry which is preliminary data.</text>
</comment>
<gene>
    <name evidence="7" type="ORF">GGR11_000467</name>
</gene>
<dbReference type="InterPro" id="IPR009057">
    <property type="entry name" value="Homeodomain-like_sf"/>
</dbReference>
<dbReference type="Pfam" id="PF00440">
    <property type="entry name" value="TetR_N"/>
    <property type="match status" value="1"/>
</dbReference>
<evidence type="ECO:0000256" key="2">
    <source>
        <dbReference type="ARBA" id="ARBA00023125"/>
    </source>
</evidence>
<evidence type="ECO:0000259" key="6">
    <source>
        <dbReference type="PROSITE" id="PS50977"/>
    </source>
</evidence>
<dbReference type="InterPro" id="IPR025996">
    <property type="entry name" value="MT1864/Rv1816-like_C"/>
</dbReference>
<evidence type="ECO:0000256" key="1">
    <source>
        <dbReference type="ARBA" id="ARBA00023015"/>
    </source>
</evidence>
<dbReference type="PANTHER" id="PTHR30055">
    <property type="entry name" value="HTH-TYPE TRANSCRIPTIONAL REGULATOR RUTR"/>
    <property type="match status" value="1"/>
</dbReference>
<dbReference type="PRINTS" id="PR00455">
    <property type="entry name" value="HTHTETR"/>
</dbReference>
<dbReference type="GO" id="GO:0000976">
    <property type="term" value="F:transcription cis-regulatory region binding"/>
    <property type="evidence" value="ECO:0007669"/>
    <property type="project" value="TreeGrafter"/>
</dbReference>
<dbReference type="InterPro" id="IPR036271">
    <property type="entry name" value="Tet_transcr_reg_TetR-rel_C_sf"/>
</dbReference>
<accession>A0A7W6A591</accession>
<keyword evidence="1" id="KW-0805">Transcription regulation</keyword>
<dbReference type="Gene3D" id="1.10.357.10">
    <property type="entry name" value="Tetracycline Repressor, domain 2"/>
    <property type="match status" value="1"/>
</dbReference>
<proteinExistence type="predicted"/>
<reference evidence="7 8" key="1">
    <citation type="submission" date="2020-08" db="EMBL/GenBank/DDBJ databases">
        <title>Genomic Encyclopedia of Type Strains, Phase IV (KMG-IV): sequencing the most valuable type-strain genomes for metagenomic binning, comparative biology and taxonomic classification.</title>
        <authorList>
            <person name="Goeker M."/>
        </authorList>
    </citation>
    <scope>NUCLEOTIDE SEQUENCE [LARGE SCALE GENOMIC DNA]</scope>
    <source>
        <strain evidence="7 8">DSM 14878</strain>
    </source>
</reference>
<dbReference type="GO" id="GO:0003700">
    <property type="term" value="F:DNA-binding transcription factor activity"/>
    <property type="evidence" value="ECO:0007669"/>
    <property type="project" value="TreeGrafter"/>
</dbReference>
<dbReference type="RefSeq" id="WP_183195230.1">
    <property type="nucleotide sequence ID" value="NZ_JACIDA010000001.1"/>
</dbReference>
<dbReference type="SUPFAM" id="SSF46689">
    <property type="entry name" value="Homeodomain-like"/>
    <property type="match status" value="1"/>
</dbReference>
<evidence type="ECO:0000256" key="3">
    <source>
        <dbReference type="ARBA" id="ARBA00023163"/>
    </source>
</evidence>
<organism evidence="7 8">
    <name type="scientific">Brevundimonas mediterranea</name>
    <dbReference type="NCBI Taxonomy" id="74329"/>
    <lineage>
        <taxon>Bacteria</taxon>
        <taxon>Pseudomonadati</taxon>
        <taxon>Pseudomonadota</taxon>
        <taxon>Alphaproteobacteria</taxon>
        <taxon>Caulobacterales</taxon>
        <taxon>Caulobacteraceae</taxon>
        <taxon>Brevundimonas</taxon>
    </lineage>
</organism>
<evidence type="ECO:0000313" key="8">
    <source>
        <dbReference type="Proteomes" id="UP000532936"/>
    </source>
</evidence>
<evidence type="ECO:0000256" key="4">
    <source>
        <dbReference type="PROSITE-ProRule" id="PRU00335"/>
    </source>
</evidence>
<dbReference type="Pfam" id="PF13305">
    <property type="entry name" value="TetR_C_33"/>
    <property type="match status" value="1"/>
</dbReference>